<dbReference type="InterPro" id="IPR012373">
    <property type="entry name" value="Ferrdict_sens_TM"/>
</dbReference>
<proteinExistence type="predicted"/>
<dbReference type="Gene3D" id="2.60.120.1440">
    <property type="match status" value="1"/>
</dbReference>
<feature type="domain" description="FecR protein" evidence="2">
    <location>
        <begin position="125"/>
        <end position="215"/>
    </location>
</feature>
<dbReference type="Proteomes" id="UP000076234">
    <property type="component" value="Chromosome"/>
</dbReference>
<feature type="domain" description="FecR N-terminal" evidence="3">
    <location>
        <begin position="14"/>
        <end position="54"/>
    </location>
</feature>
<dbReference type="RefSeq" id="WP_058804228.1">
    <property type="nucleotide sequence ID" value="NZ_CP013342.1"/>
</dbReference>
<dbReference type="Pfam" id="PF16220">
    <property type="entry name" value="DUF4880"/>
    <property type="match status" value="1"/>
</dbReference>
<dbReference type="EMBL" id="CP013342">
    <property type="protein sequence ID" value="AMU93195.1"/>
    <property type="molecule type" value="Genomic_DNA"/>
</dbReference>
<gene>
    <name evidence="4" type="ORF">AOA14_01085</name>
</gene>
<accession>A0A142VVB1</accession>
<dbReference type="PANTHER" id="PTHR30273:SF2">
    <property type="entry name" value="PROTEIN FECR"/>
    <property type="match status" value="1"/>
</dbReference>
<reference evidence="5" key="1">
    <citation type="submission" date="2015-11" db="EMBL/GenBank/DDBJ databases">
        <title>Complete genome sequence of a polyethylene glycol-degrading strain Sphingopyxis terrae strain 203-1 (NBRC 15098).</title>
        <authorList>
            <person name="Yoshiyuki O."/>
            <person name="Shouta N."/>
            <person name="Nagata Y."/>
            <person name="Numata M."/>
            <person name="Tsuchikane K."/>
            <person name="Hosoyama A."/>
            <person name="Yamazoe A."/>
            <person name="Tsuda M."/>
            <person name="Fujita N."/>
            <person name="Kawai F."/>
        </authorList>
    </citation>
    <scope>NUCLEOTIDE SEQUENCE [LARGE SCALE GENOMIC DNA]</scope>
    <source>
        <strain evidence="5">203-1</strain>
    </source>
</reference>
<dbReference type="AlphaFoldDB" id="A0A142VVB1"/>
<name>A0A142VVB1_9SPHN</name>
<dbReference type="InterPro" id="IPR006860">
    <property type="entry name" value="FecR"/>
</dbReference>
<dbReference type="PIRSF" id="PIRSF018266">
    <property type="entry name" value="FecR"/>
    <property type="match status" value="1"/>
</dbReference>
<dbReference type="GO" id="GO:0016989">
    <property type="term" value="F:sigma factor antagonist activity"/>
    <property type="evidence" value="ECO:0007669"/>
    <property type="project" value="TreeGrafter"/>
</dbReference>
<protein>
    <recommendedName>
        <fullName evidence="6">FecR family protein</fullName>
    </recommendedName>
</protein>
<reference evidence="4 5" key="2">
    <citation type="journal article" date="2016" name="Genome Announc.">
        <title>Complete Genome Sequence of Sphingopyxis terrae Strain 203-1 (NBRC 111660), a Polyethylene Glycol Degrader.</title>
        <authorList>
            <person name="Ohtsubo Y."/>
            <person name="Nonoyama S."/>
            <person name="Nagata Y."/>
            <person name="Numata M."/>
            <person name="Tsuchikane K."/>
            <person name="Hosoyama A."/>
            <person name="Yamazoe A."/>
            <person name="Tsuda M."/>
            <person name="Fujita N."/>
            <person name="Kawai F."/>
        </authorList>
    </citation>
    <scope>NUCLEOTIDE SEQUENCE [LARGE SCALE GENOMIC DNA]</scope>
    <source>
        <strain evidence="4 5">203-1</strain>
    </source>
</reference>
<evidence type="ECO:0008006" key="6">
    <source>
        <dbReference type="Google" id="ProtNLM"/>
    </source>
</evidence>
<evidence type="ECO:0000313" key="4">
    <source>
        <dbReference type="EMBL" id="AMU93195.1"/>
    </source>
</evidence>
<dbReference type="InterPro" id="IPR032623">
    <property type="entry name" value="FecR_N"/>
</dbReference>
<keyword evidence="1" id="KW-0472">Membrane</keyword>
<dbReference type="KEGG" id="ster:AOA14_01085"/>
<evidence type="ECO:0000256" key="1">
    <source>
        <dbReference type="SAM" id="Phobius"/>
    </source>
</evidence>
<keyword evidence="1" id="KW-0812">Transmembrane</keyword>
<evidence type="ECO:0000259" key="3">
    <source>
        <dbReference type="Pfam" id="PF16220"/>
    </source>
</evidence>
<dbReference type="Pfam" id="PF04773">
    <property type="entry name" value="FecR"/>
    <property type="match status" value="1"/>
</dbReference>
<dbReference type="STRING" id="1219058.AOA14_01085"/>
<keyword evidence="1" id="KW-1133">Transmembrane helix</keyword>
<evidence type="ECO:0000313" key="5">
    <source>
        <dbReference type="Proteomes" id="UP000076234"/>
    </source>
</evidence>
<evidence type="ECO:0000259" key="2">
    <source>
        <dbReference type="Pfam" id="PF04773"/>
    </source>
</evidence>
<organism evidence="4 5">
    <name type="scientific">Sphingopyxis terrae subsp. terrae NBRC 15098</name>
    <dbReference type="NCBI Taxonomy" id="1219058"/>
    <lineage>
        <taxon>Bacteria</taxon>
        <taxon>Pseudomonadati</taxon>
        <taxon>Pseudomonadota</taxon>
        <taxon>Alphaproteobacteria</taxon>
        <taxon>Sphingomonadales</taxon>
        <taxon>Sphingomonadaceae</taxon>
        <taxon>Sphingopyxis</taxon>
    </lineage>
</organism>
<dbReference type="PANTHER" id="PTHR30273">
    <property type="entry name" value="PERIPLASMIC SIGNAL SENSOR AND SIGMA FACTOR ACTIVATOR FECR-RELATED"/>
    <property type="match status" value="1"/>
</dbReference>
<feature type="transmembrane region" description="Helical" evidence="1">
    <location>
        <begin position="81"/>
        <end position="99"/>
    </location>
</feature>
<sequence>MAETHRYEQDQLRREAGEWFVIMNDENVSEEDEREFKRWLARGALHRATYNRIAGLHSAGKRVDWENLPPPKPVRGTAKRVWITVIGCMALIGFVAWRASGAPAFWPEADTTQMAQGHADASLQYSTEAGEVREFSLPDGSRLTLDGDTTIRAWFRSGERRLRLGRGRARFDVAHEERPFVVDAGDSEIVAVGTVFDVAFRDKRTVEIHLLRGAIDVRRAQSAGKAEPIRLEPGDELRYAIEGSGNSASVQKRGTEADWTEGVSEAQEARVADLIARVNNRSATKIYLEDPAIAPRIVSGLNGIDDPELLAENLSNLYDLQITRSGNRIILGDPQK</sequence>